<dbReference type="RefSeq" id="WP_123666303.1">
    <property type="nucleotide sequence ID" value="NZ_RJKE01000001.1"/>
</dbReference>
<gene>
    <name evidence="1" type="ORF">EDD29_4539</name>
</gene>
<organism evidence="1 2">
    <name type="scientific">Actinocorallia herbida</name>
    <dbReference type="NCBI Taxonomy" id="58109"/>
    <lineage>
        <taxon>Bacteria</taxon>
        <taxon>Bacillati</taxon>
        <taxon>Actinomycetota</taxon>
        <taxon>Actinomycetes</taxon>
        <taxon>Streptosporangiales</taxon>
        <taxon>Thermomonosporaceae</taxon>
        <taxon>Actinocorallia</taxon>
    </lineage>
</organism>
<evidence type="ECO:0000313" key="2">
    <source>
        <dbReference type="Proteomes" id="UP000272400"/>
    </source>
</evidence>
<dbReference type="Pfam" id="PF20218">
    <property type="entry name" value="DUF6578"/>
    <property type="match status" value="1"/>
</dbReference>
<proteinExistence type="predicted"/>
<sequence>MEVDVWMDDWQMECCGEPFQVGDRVTWTLAMGRYEVYPGLDADAYEDHHEVAATSEVTGTVRAIDAVHVRFAPEAPGGRTFVPVAGSATRTPIPKARRFESAPAARQDRFTGYLIRLTA</sequence>
<reference evidence="1 2" key="1">
    <citation type="submission" date="2018-11" db="EMBL/GenBank/DDBJ databases">
        <title>Sequencing the genomes of 1000 actinobacteria strains.</title>
        <authorList>
            <person name="Klenk H.-P."/>
        </authorList>
    </citation>
    <scope>NUCLEOTIDE SEQUENCE [LARGE SCALE GENOMIC DNA]</scope>
    <source>
        <strain evidence="1 2">DSM 44254</strain>
    </source>
</reference>
<keyword evidence="2" id="KW-1185">Reference proteome</keyword>
<comment type="caution">
    <text evidence="1">The sequence shown here is derived from an EMBL/GenBank/DDBJ whole genome shotgun (WGS) entry which is preliminary data.</text>
</comment>
<dbReference type="EMBL" id="RJKE01000001">
    <property type="protein sequence ID" value="ROO86953.1"/>
    <property type="molecule type" value="Genomic_DNA"/>
</dbReference>
<dbReference type="Proteomes" id="UP000272400">
    <property type="component" value="Unassembled WGS sequence"/>
</dbReference>
<dbReference type="OrthoDB" id="2084645at2"/>
<name>A0A3N1D0A2_9ACTN</name>
<dbReference type="AlphaFoldDB" id="A0A3N1D0A2"/>
<dbReference type="InterPro" id="IPR046485">
    <property type="entry name" value="DUF6578"/>
</dbReference>
<evidence type="ECO:0000313" key="1">
    <source>
        <dbReference type="EMBL" id="ROO86953.1"/>
    </source>
</evidence>
<protein>
    <submittedName>
        <fullName evidence="1">Uncharacterized protein</fullName>
    </submittedName>
</protein>
<accession>A0A3N1D0A2</accession>